<organism evidence="2 3">
    <name type="scientific">Trifolium medium</name>
    <dbReference type="NCBI Taxonomy" id="97028"/>
    <lineage>
        <taxon>Eukaryota</taxon>
        <taxon>Viridiplantae</taxon>
        <taxon>Streptophyta</taxon>
        <taxon>Embryophyta</taxon>
        <taxon>Tracheophyta</taxon>
        <taxon>Spermatophyta</taxon>
        <taxon>Magnoliopsida</taxon>
        <taxon>eudicotyledons</taxon>
        <taxon>Gunneridae</taxon>
        <taxon>Pentapetalae</taxon>
        <taxon>rosids</taxon>
        <taxon>fabids</taxon>
        <taxon>Fabales</taxon>
        <taxon>Fabaceae</taxon>
        <taxon>Papilionoideae</taxon>
        <taxon>50 kb inversion clade</taxon>
        <taxon>NPAAA clade</taxon>
        <taxon>Hologalegina</taxon>
        <taxon>IRL clade</taxon>
        <taxon>Trifolieae</taxon>
        <taxon>Trifolium</taxon>
    </lineage>
</organism>
<evidence type="ECO:0000313" key="2">
    <source>
        <dbReference type="EMBL" id="MCH99464.1"/>
    </source>
</evidence>
<dbReference type="Proteomes" id="UP000265520">
    <property type="component" value="Unassembled WGS sequence"/>
</dbReference>
<dbReference type="EMBL" id="LXQA010040381">
    <property type="protein sequence ID" value="MCH99464.1"/>
    <property type="molecule type" value="Genomic_DNA"/>
</dbReference>
<protein>
    <submittedName>
        <fullName evidence="2">Uncharacterized protein</fullName>
    </submittedName>
</protein>
<comment type="caution">
    <text evidence="2">The sequence shown here is derived from an EMBL/GenBank/DDBJ whole genome shotgun (WGS) entry which is preliminary data.</text>
</comment>
<reference evidence="2 3" key="1">
    <citation type="journal article" date="2018" name="Front. Plant Sci.">
        <title>Red Clover (Trifolium pratense) and Zigzag Clover (T. medium) - A Picture of Genomic Similarities and Differences.</title>
        <authorList>
            <person name="Dluhosova J."/>
            <person name="Istvanek J."/>
            <person name="Nedelnik J."/>
            <person name="Repkova J."/>
        </authorList>
    </citation>
    <scope>NUCLEOTIDE SEQUENCE [LARGE SCALE GENOMIC DNA]</scope>
    <source>
        <strain evidence="3">cv. 10/8</strain>
        <tissue evidence="2">Leaf</tissue>
    </source>
</reference>
<evidence type="ECO:0000313" key="3">
    <source>
        <dbReference type="Proteomes" id="UP000265520"/>
    </source>
</evidence>
<feature type="transmembrane region" description="Helical" evidence="1">
    <location>
        <begin position="6"/>
        <end position="28"/>
    </location>
</feature>
<keyword evidence="3" id="KW-1185">Reference proteome</keyword>
<sequence length="153" mass="17136">RIGGPLVALSYLWLIFVSIFPRDIFLLVVVPLRALLWWCHSSCLVLSIFVLDNFAFFSAFPEVSVVGAARPAVWRNAPCSFVFLVFLLASARRAWVVGVTRSLERFRVVLHLVVALRARVACAARRAVLLRAFWLLVPALRAGWCCAAHRLGC</sequence>
<name>A0A392NLX3_9FABA</name>
<dbReference type="AlphaFoldDB" id="A0A392NLX3"/>
<feature type="transmembrane region" description="Helical" evidence="1">
    <location>
        <begin position="72"/>
        <end position="91"/>
    </location>
</feature>
<keyword evidence="1" id="KW-1133">Transmembrane helix</keyword>
<feature type="transmembrane region" description="Helical" evidence="1">
    <location>
        <begin position="35"/>
        <end position="60"/>
    </location>
</feature>
<feature type="non-terminal residue" evidence="2">
    <location>
        <position position="1"/>
    </location>
</feature>
<keyword evidence="1" id="KW-0812">Transmembrane</keyword>
<proteinExistence type="predicted"/>
<accession>A0A392NLX3</accession>
<evidence type="ECO:0000256" key="1">
    <source>
        <dbReference type="SAM" id="Phobius"/>
    </source>
</evidence>
<keyword evidence="1" id="KW-0472">Membrane</keyword>